<proteinExistence type="inferred from homology"/>
<dbReference type="Proteomes" id="UP001378592">
    <property type="component" value="Unassembled WGS sequence"/>
</dbReference>
<evidence type="ECO:0000313" key="4">
    <source>
        <dbReference type="Proteomes" id="UP001378592"/>
    </source>
</evidence>
<sequence length="504" mass="58292">MSVRMSSKQLRENAQLVLKDKKYAHHLQNVLSLIQDYDSNDVQPCILTLEMIFGELLRRREVGKVCTSPEKSASFDTNYGFWLRQRYERTFTRLLIVLKKHSTASQLQALSTMMKLLALEGRYPLEDTPKGEFYFPVQRLQFIILALLSSEQNMTDPLIRFQEFTSYYDVLYFVWKMLPNIALSQKKPNEIFIKNFLLLIDKIPLPTEEELKANSEMILCSPTGILDGPGFVLNMHYLRKWLNRTWGCVMHWDHTPTTHHQLLYVLLEKVLPYLDHPLLLTDFLMDSLDSGGAVGVLALQGIFTLIQKHNLEYPNLFVKLYSMFEPEIFHTKYKARLFYLSDMFLSSTHLPENLVAAFAKRLARLTLVAPPQDILVILMFIGNLVLRHPGLKRLINHPTGGEVNGDPYIMDERDPLNSCAMESSLWEIQSLQNHILPSIATAARFINSPLPSVEWDLTKILEQTPDDIFVRELKKKAKEIALTFDKPTSMEVPGGERLTHYWNF</sequence>
<dbReference type="Pfam" id="PF03914">
    <property type="entry name" value="CBF"/>
    <property type="match status" value="1"/>
</dbReference>
<protein>
    <recommendedName>
        <fullName evidence="2">CCAAT-binding factor domain-containing protein</fullName>
    </recommendedName>
</protein>
<dbReference type="GO" id="GO:0042254">
    <property type="term" value="P:ribosome biogenesis"/>
    <property type="evidence" value="ECO:0007669"/>
    <property type="project" value="InterPro"/>
</dbReference>
<organism evidence="3 4">
    <name type="scientific">Gryllus longicercus</name>
    <dbReference type="NCBI Taxonomy" id="2509291"/>
    <lineage>
        <taxon>Eukaryota</taxon>
        <taxon>Metazoa</taxon>
        <taxon>Ecdysozoa</taxon>
        <taxon>Arthropoda</taxon>
        <taxon>Hexapoda</taxon>
        <taxon>Insecta</taxon>
        <taxon>Pterygota</taxon>
        <taxon>Neoptera</taxon>
        <taxon>Polyneoptera</taxon>
        <taxon>Orthoptera</taxon>
        <taxon>Ensifera</taxon>
        <taxon>Gryllidea</taxon>
        <taxon>Grylloidea</taxon>
        <taxon>Gryllidae</taxon>
        <taxon>Gryllinae</taxon>
        <taxon>Gryllus</taxon>
    </lineage>
</organism>
<dbReference type="AlphaFoldDB" id="A0AAN9Z3K4"/>
<dbReference type="GO" id="GO:0032040">
    <property type="term" value="C:small-subunit processome"/>
    <property type="evidence" value="ECO:0007669"/>
    <property type="project" value="TreeGrafter"/>
</dbReference>
<gene>
    <name evidence="3" type="ORF">R5R35_006041</name>
</gene>
<dbReference type="InterPro" id="IPR027193">
    <property type="entry name" value="Noc4"/>
</dbReference>
<dbReference type="InterPro" id="IPR005612">
    <property type="entry name" value="CCAAT-binding_factor"/>
</dbReference>
<comment type="similarity">
    <text evidence="1">Belongs to the CBF/MAK21 family.</text>
</comment>
<feature type="domain" description="CCAAT-binding factor" evidence="2">
    <location>
        <begin position="296"/>
        <end position="443"/>
    </location>
</feature>
<comment type="caution">
    <text evidence="3">The sequence shown here is derived from an EMBL/GenBank/DDBJ whole genome shotgun (WGS) entry which is preliminary data.</text>
</comment>
<evidence type="ECO:0000256" key="1">
    <source>
        <dbReference type="ARBA" id="ARBA00007797"/>
    </source>
</evidence>
<accession>A0AAN9Z3K4</accession>
<dbReference type="GO" id="GO:0030692">
    <property type="term" value="C:Noc4p-Nop14p complex"/>
    <property type="evidence" value="ECO:0007669"/>
    <property type="project" value="TreeGrafter"/>
</dbReference>
<reference evidence="3 4" key="1">
    <citation type="submission" date="2024-03" db="EMBL/GenBank/DDBJ databases">
        <title>The genome assembly and annotation of the cricket Gryllus longicercus Weissman &amp; Gray.</title>
        <authorList>
            <person name="Szrajer S."/>
            <person name="Gray D."/>
            <person name="Ylla G."/>
        </authorList>
    </citation>
    <scope>NUCLEOTIDE SEQUENCE [LARGE SCALE GENOMIC DNA]</scope>
    <source>
        <strain evidence="3">DAG 2021-001</strain>
        <tissue evidence="3">Whole body minus gut</tissue>
    </source>
</reference>
<evidence type="ECO:0000313" key="3">
    <source>
        <dbReference type="EMBL" id="KAK7866878.1"/>
    </source>
</evidence>
<dbReference type="PANTHER" id="PTHR12455:SF0">
    <property type="entry name" value="NUCLEOLAR COMPLEX PROTEIN 4 HOMOLOG"/>
    <property type="match status" value="1"/>
</dbReference>
<dbReference type="PANTHER" id="PTHR12455">
    <property type="entry name" value="NUCLEOLAR COMPLEX PROTEIN 4"/>
    <property type="match status" value="1"/>
</dbReference>
<keyword evidence="4" id="KW-1185">Reference proteome</keyword>
<dbReference type="EMBL" id="JAZDUA010000134">
    <property type="protein sequence ID" value="KAK7866878.1"/>
    <property type="molecule type" value="Genomic_DNA"/>
</dbReference>
<evidence type="ECO:0000259" key="2">
    <source>
        <dbReference type="Pfam" id="PF03914"/>
    </source>
</evidence>
<name>A0AAN9Z3K4_9ORTH</name>